<dbReference type="PANTHER" id="PTHR41313">
    <property type="entry name" value="ADENINE-SPECIFIC METHYLTRANSFERASE"/>
    <property type="match status" value="1"/>
</dbReference>
<dbReference type="HOGENOM" id="CLU_2083714_0_0_10"/>
<keyword evidence="3" id="KW-1185">Reference proteome</keyword>
<proteinExistence type="predicted"/>
<dbReference type="Proteomes" id="UP000005436">
    <property type="component" value="Chromosome"/>
</dbReference>
<dbReference type="PATRIC" id="fig|203275.8.peg.2200"/>
<gene>
    <name evidence="2" type="ordered locus">BFO_2577</name>
</gene>
<name>G8ULA1_TANFA</name>
<reference evidence="3" key="1">
    <citation type="submission" date="2011-12" db="EMBL/GenBank/DDBJ databases">
        <title>Complete sequence of Tannerella forsythia ATCC 43037.</title>
        <authorList>
            <person name="Dewhirst F."/>
            <person name="Tanner A."/>
            <person name="Izard J."/>
            <person name="Brinkac L."/>
            <person name="Durkin A.S."/>
            <person name="Hostetler J."/>
            <person name="Shetty J."/>
            <person name="Torralba M."/>
            <person name="Gill S."/>
            <person name="Nelson K."/>
        </authorList>
    </citation>
    <scope>NUCLEOTIDE SEQUENCE [LARGE SCALE GENOMIC DNA]</scope>
    <source>
        <strain evidence="3">ATCC 43037 / JCM 10827 / CCUG 33226 / KCTC 5666 / FDC 338</strain>
    </source>
</reference>
<feature type="region of interest" description="Disordered" evidence="1">
    <location>
        <begin position="96"/>
        <end position="117"/>
    </location>
</feature>
<dbReference type="RefSeq" id="WP_014225720.1">
    <property type="nucleotide sequence ID" value="NC_016610.1"/>
</dbReference>
<dbReference type="EMBL" id="CP003191">
    <property type="protein sequence ID" value="AEW20872.1"/>
    <property type="molecule type" value="Genomic_DNA"/>
</dbReference>
<protein>
    <submittedName>
        <fullName evidence="2">Uncharacterized protein</fullName>
    </submittedName>
</protein>
<dbReference type="eggNOG" id="COG4646">
    <property type="taxonomic scope" value="Bacteria"/>
</dbReference>
<accession>G8ULA1</accession>
<evidence type="ECO:0000313" key="3">
    <source>
        <dbReference type="Proteomes" id="UP000005436"/>
    </source>
</evidence>
<dbReference type="PANTHER" id="PTHR41313:SF1">
    <property type="entry name" value="DNA METHYLASE ADENINE-SPECIFIC DOMAIN-CONTAINING PROTEIN"/>
    <property type="match status" value="1"/>
</dbReference>
<dbReference type="STRING" id="203275.BFO_2577"/>
<evidence type="ECO:0000256" key="1">
    <source>
        <dbReference type="SAM" id="MobiDB-lite"/>
    </source>
</evidence>
<dbReference type="AlphaFoldDB" id="G8ULA1"/>
<dbReference type="KEGG" id="tfo:BFO_2577"/>
<dbReference type="GeneID" id="43389732"/>
<dbReference type="InterPro" id="IPR052933">
    <property type="entry name" value="DNA_Protect_Modify"/>
</dbReference>
<sequence>MFAHDDRFVGAYGHLNACENAELLRMDTGSSDIFFLERSWDRQYIKADIFDHPTAFSQTALRTAETPLEALSASLNKYGEVRLAYMASLLPEQEEDEIGAAHAGSGRKGSRYDKGYF</sequence>
<organism evidence="2 3">
    <name type="scientific">Tannerella forsythia (strain ATCC 43037 / JCM 10827 / CCUG 21028 A / KCTC 5666 / FDC 338)</name>
    <name type="common">Bacteroides forsythus</name>
    <dbReference type="NCBI Taxonomy" id="203275"/>
    <lineage>
        <taxon>Bacteria</taxon>
        <taxon>Pseudomonadati</taxon>
        <taxon>Bacteroidota</taxon>
        <taxon>Bacteroidia</taxon>
        <taxon>Bacteroidales</taxon>
        <taxon>Tannerellaceae</taxon>
        <taxon>Tannerella</taxon>
    </lineage>
</organism>
<evidence type="ECO:0000313" key="2">
    <source>
        <dbReference type="EMBL" id="AEW20872.1"/>
    </source>
</evidence>